<reference evidence="2" key="1">
    <citation type="journal article" date="2023" name="Plant J.">
        <title>Genome sequences and population genomics provide insights into the demographic history, inbreeding, and mutation load of two 'living fossil' tree species of Dipteronia.</title>
        <authorList>
            <person name="Feng Y."/>
            <person name="Comes H.P."/>
            <person name="Chen J."/>
            <person name="Zhu S."/>
            <person name="Lu R."/>
            <person name="Zhang X."/>
            <person name="Li P."/>
            <person name="Qiu J."/>
            <person name="Olsen K.M."/>
            <person name="Qiu Y."/>
        </authorList>
    </citation>
    <scope>NUCLEOTIDE SEQUENCE</scope>
    <source>
        <strain evidence="2">KIB01</strain>
    </source>
</reference>
<proteinExistence type="predicted"/>
<feature type="chain" id="PRO_5041919420" evidence="1">
    <location>
        <begin position="31"/>
        <end position="101"/>
    </location>
</feature>
<organism evidence="2 3">
    <name type="scientific">Dipteronia dyeriana</name>
    <dbReference type="NCBI Taxonomy" id="168575"/>
    <lineage>
        <taxon>Eukaryota</taxon>
        <taxon>Viridiplantae</taxon>
        <taxon>Streptophyta</taxon>
        <taxon>Embryophyta</taxon>
        <taxon>Tracheophyta</taxon>
        <taxon>Spermatophyta</taxon>
        <taxon>Magnoliopsida</taxon>
        <taxon>eudicotyledons</taxon>
        <taxon>Gunneridae</taxon>
        <taxon>Pentapetalae</taxon>
        <taxon>rosids</taxon>
        <taxon>malvids</taxon>
        <taxon>Sapindales</taxon>
        <taxon>Sapindaceae</taxon>
        <taxon>Hippocastanoideae</taxon>
        <taxon>Acereae</taxon>
        <taxon>Dipteronia</taxon>
    </lineage>
</organism>
<keyword evidence="3" id="KW-1185">Reference proteome</keyword>
<keyword evidence="1" id="KW-0732">Signal</keyword>
<accession>A0AAD9TNN8</accession>
<dbReference type="EMBL" id="JANJYI010000008">
    <property type="protein sequence ID" value="KAK2638875.1"/>
    <property type="molecule type" value="Genomic_DNA"/>
</dbReference>
<evidence type="ECO:0000256" key="1">
    <source>
        <dbReference type="SAM" id="SignalP"/>
    </source>
</evidence>
<comment type="caution">
    <text evidence="2">The sequence shown here is derived from an EMBL/GenBank/DDBJ whole genome shotgun (WGS) entry which is preliminary data.</text>
</comment>
<gene>
    <name evidence="2" type="ORF">Ddye_026670</name>
</gene>
<feature type="signal peptide" evidence="1">
    <location>
        <begin position="1"/>
        <end position="30"/>
    </location>
</feature>
<name>A0AAD9TNN8_9ROSI</name>
<protein>
    <submittedName>
        <fullName evidence="2">Uncharacterized protein</fullName>
    </submittedName>
</protein>
<dbReference type="AlphaFoldDB" id="A0AAD9TNN8"/>
<evidence type="ECO:0000313" key="3">
    <source>
        <dbReference type="Proteomes" id="UP001280121"/>
    </source>
</evidence>
<sequence>MENMSASSGFAVAVLVAVVSLSLILNKSSGYLGGCFGCFQDSDYGDSFEDPDSGFGVFPVPAFNGDNFCLMGGGGGFTTTSLLSLTDNFFLLLLVQLLPPH</sequence>
<evidence type="ECO:0000313" key="2">
    <source>
        <dbReference type="EMBL" id="KAK2638875.1"/>
    </source>
</evidence>
<dbReference type="Proteomes" id="UP001280121">
    <property type="component" value="Unassembled WGS sequence"/>
</dbReference>